<evidence type="ECO:0000313" key="4">
    <source>
        <dbReference type="Proteomes" id="UP000039324"/>
    </source>
</evidence>
<feature type="transmembrane region" description="Helical" evidence="2">
    <location>
        <begin position="97"/>
        <end position="121"/>
    </location>
</feature>
<dbReference type="EMBL" id="CDSF01000121">
    <property type="protein sequence ID" value="CEP01902.1"/>
    <property type="molecule type" value="Genomic_DNA"/>
</dbReference>
<dbReference type="PANTHER" id="PTHR10974">
    <property type="entry name" value="FI08016P-RELATED"/>
    <property type="match status" value="1"/>
</dbReference>
<dbReference type="Gene3D" id="3.40.720.10">
    <property type="entry name" value="Alkaline Phosphatase, subunit A"/>
    <property type="match status" value="1"/>
</dbReference>
<evidence type="ECO:0000256" key="2">
    <source>
        <dbReference type="SAM" id="Phobius"/>
    </source>
</evidence>
<protein>
    <submittedName>
        <fullName evidence="3">Uncharacterized protein</fullName>
    </submittedName>
</protein>
<dbReference type="Pfam" id="PF02995">
    <property type="entry name" value="DUF229"/>
    <property type="match status" value="2"/>
</dbReference>
<keyword evidence="2" id="KW-1133">Transmembrane helix</keyword>
<sequence length="889" mass="99906">MFIYWLEDSSIYLWFGICAATLVSFMVIVVYVQAAIWFKGARCRGTQVWTSRASHITSASEMLRRRASPRRRHSGGNGANNRDGTSAGHVRSRTRRLTIAVSVFNVVVGIMALCVFVFVVLTTSLPVVLLRDRSQPWQSAFLQTRSSSFPASIYTSQELREGACEVHPPTDIDWKFIMGWKNPPKPVCDDGPAGVGQFTPEGYVHLDHSKCEGGIQIQVDTSTDPIAVPNGVEEIDVHDAEQVVVQCKHDDDKSSYDLLTRVVDKGTFSSQLHEARRQHAQSVRKRLPRLNLLFIMVDSLSREHALRAIPATLAYISETRPRSRLFDFTRYNTIGRGTKYNFSPIFLGKSGSEFHDETPTDERIPTIMSRYEDVGYMTAYIEEDCCENEGSMGRILGRKAFDDYEEEDVPMFRRAVQGISPHTFANVFCDIMPHMGVGGFFGEATRDKLCFAGDFIHNHVISYLKSFFNMFSRDEKLGGTFALWQNNIAHEASYTRVVNQDADLLEVIKHLSETVDDFGLIILGDHGLGFGGISDSPTLQFEYDLPALFMSLPDSFLDALPADMLDNLVAAQRKLVTGMDVYATLADLLLLDEHSQAYDRGISFLRPMPDRSCSEIGIPATRCSCATFAREDVNNLIWNSISHDLVGSLNEKTKPFPECLTLMTSKIKEVRRISESEGSVDTAYEVDLLVRPAQQGSWITENFVFALVKAAHWRPAPYTPPADQPDKKPPMRRWQIGTKFDTEKRTFEYEGVIYGVPSSIWMVFGWNTDDDATSSSPQRQIEALYFNANGESVVNFTMAVDADWDTSWHERDFDGLEIGSYSVRLVDRDTGDDMATAYIDIVEHEPVGLGERIFNAHWQITHTMRRSPFAPYGVCVPRGAPSDTCICVA</sequence>
<dbReference type="InterPro" id="IPR004245">
    <property type="entry name" value="DUF229"/>
</dbReference>
<keyword evidence="2" id="KW-0812">Transmembrane</keyword>
<feature type="transmembrane region" description="Helical" evidence="2">
    <location>
        <begin position="12"/>
        <end position="38"/>
    </location>
</feature>
<dbReference type="InterPro" id="IPR017850">
    <property type="entry name" value="Alkaline_phosphatase_core_sf"/>
</dbReference>
<gene>
    <name evidence="3" type="ORF">PBRA_008845</name>
</gene>
<dbReference type="OrthoDB" id="413313at2759"/>
<dbReference type="AlphaFoldDB" id="A0A0G4J2Z7"/>
<keyword evidence="2" id="KW-0472">Membrane</keyword>
<dbReference type="GO" id="GO:0005615">
    <property type="term" value="C:extracellular space"/>
    <property type="evidence" value="ECO:0007669"/>
    <property type="project" value="TreeGrafter"/>
</dbReference>
<evidence type="ECO:0000313" key="3">
    <source>
        <dbReference type="EMBL" id="CEP01902.1"/>
    </source>
</evidence>
<name>A0A0G4J2Z7_PLABS</name>
<organism evidence="3 4">
    <name type="scientific">Plasmodiophora brassicae</name>
    <name type="common">Clubroot disease agent</name>
    <dbReference type="NCBI Taxonomy" id="37360"/>
    <lineage>
        <taxon>Eukaryota</taxon>
        <taxon>Sar</taxon>
        <taxon>Rhizaria</taxon>
        <taxon>Endomyxa</taxon>
        <taxon>Phytomyxea</taxon>
        <taxon>Plasmodiophorida</taxon>
        <taxon>Plasmodiophoridae</taxon>
        <taxon>Plasmodiophora</taxon>
    </lineage>
</organism>
<keyword evidence="4" id="KW-1185">Reference proteome</keyword>
<feature type="compositionally biased region" description="Basic residues" evidence="1">
    <location>
        <begin position="65"/>
        <end position="74"/>
    </location>
</feature>
<evidence type="ECO:0000256" key="1">
    <source>
        <dbReference type="SAM" id="MobiDB-lite"/>
    </source>
</evidence>
<proteinExistence type="predicted"/>
<reference evidence="3 4" key="1">
    <citation type="submission" date="2015-02" db="EMBL/GenBank/DDBJ databases">
        <authorList>
            <person name="Chooi Y.-H."/>
        </authorList>
    </citation>
    <scope>NUCLEOTIDE SEQUENCE [LARGE SCALE GENOMIC DNA]</scope>
    <source>
        <strain evidence="3">E3</strain>
    </source>
</reference>
<feature type="region of interest" description="Disordered" evidence="1">
    <location>
        <begin position="60"/>
        <end position="89"/>
    </location>
</feature>
<dbReference type="STRING" id="37360.A0A0G4J2Z7"/>
<accession>A0A0G4J2Z7</accession>
<dbReference type="PANTHER" id="PTHR10974:SF1">
    <property type="entry name" value="FI08016P-RELATED"/>
    <property type="match status" value="1"/>
</dbReference>
<dbReference type="Proteomes" id="UP000039324">
    <property type="component" value="Unassembled WGS sequence"/>
</dbReference>
<dbReference type="SUPFAM" id="SSF53649">
    <property type="entry name" value="Alkaline phosphatase-like"/>
    <property type="match status" value="1"/>
</dbReference>